<keyword evidence="3" id="KW-0808">Transferase</keyword>
<keyword evidence="5" id="KW-0418">Kinase</keyword>
<dbReference type="InterPro" id="IPR003594">
    <property type="entry name" value="HATPase_dom"/>
</dbReference>
<dbReference type="SMART" id="SM00387">
    <property type="entry name" value="HATPase_c"/>
    <property type="match status" value="1"/>
</dbReference>
<evidence type="ECO:0000256" key="1">
    <source>
        <dbReference type="ARBA" id="ARBA00000085"/>
    </source>
</evidence>
<dbReference type="Gene3D" id="3.30.565.10">
    <property type="entry name" value="Histidine kinase-like ATPase, C-terminal domain"/>
    <property type="match status" value="2"/>
</dbReference>
<evidence type="ECO:0000256" key="2">
    <source>
        <dbReference type="ARBA" id="ARBA00012438"/>
    </source>
</evidence>
<evidence type="ECO:0000256" key="6">
    <source>
        <dbReference type="ARBA" id="ARBA00022840"/>
    </source>
</evidence>
<evidence type="ECO:0000259" key="7">
    <source>
        <dbReference type="PROSITE" id="PS50109"/>
    </source>
</evidence>
<dbReference type="GO" id="GO:0005524">
    <property type="term" value="F:ATP binding"/>
    <property type="evidence" value="ECO:0007669"/>
    <property type="project" value="UniProtKB-KW"/>
</dbReference>
<keyword evidence="9" id="KW-1185">Reference proteome</keyword>
<dbReference type="InterPro" id="IPR036890">
    <property type="entry name" value="HATPase_C_sf"/>
</dbReference>
<gene>
    <name evidence="8" type="ORF">DLM85_23740</name>
</gene>
<comment type="catalytic activity">
    <reaction evidence="1">
        <text>ATP + protein L-histidine = ADP + protein N-phospho-L-histidine.</text>
        <dbReference type="EC" id="2.7.13.3"/>
    </reaction>
</comment>
<comment type="caution">
    <text evidence="8">The sequence shown here is derived from an EMBL/GenBank/DDBJ whole genome shotgun (WGS) entry which is preliminary data.</text>
</comment>
<keyword evidence="4" id="KW-0547">Nucleotide-binding</keyword>
<proteinExistence type="predicted"/>
<dbReference type="SUPFAM" id="SSF55874">
    <property type="entry name" value="ATPase domain of HSP90 chaperone/DNA topoisomerase II/histidine kinase"/>
    <property type="match status" value="2"/>
</dbReference>
<dbReference type="GO" id="GO:0004673">
    <property type="term" value="F:protein histidine kinase activity"/>
    <property type="evidence" value="ECO:0007669"/>
    <property type="project" value="UniProtKB-EC"/>
</dbReference>
<dbReference type="OrthoDB" id="9816482at2"/>
<evidence type="ECO:0000313" key="8">
    <source>
        <dbReference type="EMBL" id="RAK62418.1"/>
    </source>
</evidence>
<dbReference type="EMBL" id="QHKM01000014">
    <property type="protein sequence ID" value="RAK62418.1"/>
    <property type="molecule type" value="Genomic_DNA"/>
</dbReference>
<dbReference type="Pfam" id="PF02518">
    <property type="entry name" value="HATPase_c"/>
    <property type="match status" value="1"/>
</dbReference>
<sequence>MAKPSGNQVQFKPKASILILLGEELIKSPVMAIYELIKNSYDADAKEVKVDFKFVESPERTQIIIEDNGTGINETVLTNVWFEPGTDFRKPLQKDGTRKAKLSPVFKRVPMGEKGVGRFAVHKLSNLIKLKTRPAEIQVDKDGNLVSIDLMNYELHVEIDWRTFSSQKYLTEVGVSWKKVTDPLSFHFEETSGTYIELSDLKETWTKGMARQLKRSTTSMLSPKNNEQDFRISLNFHNDWLKAIPSINEVLESAPYKLTATLDPQYNLTFEYHFSAQNNSTLGRRDIDKKSKDTLVLKKYKRNIKDELKQSVRDFFAKNKEIAAEEVETHTESLLDESTSFGPLKLDVYSYDLDAQSLRDTMPDPSLIKDLLKEQAGIKVFKGDLRVYDYGEPGNDWLGFDLNRVQNKEWFSNNQVIGFVYLDPAKSGALVEKTNREGFIANKAFDKFVLCLEFIFNEFKVERSVDRRKWLELNRKESPNSFEGNIKSFKQLVESAVIPDAQEKKRILSEANALEKRYQQDKTALLIPAGVGMTASFAIHEIEKLVPRLQTSVRENPLDSIKLKSQVNELNDYVNGILSILRKGGIKNIPLAETIEQAIKNYELRLQMRKVSIGVHIDPDVTEIRCDKRLLITMLMNLIDNSIYWLETVYKTNKGIFISATKSADGVSIVVADNGPGFKDNIEDIVRPFFSRKNGGIGIGMYMIDTAMMQFGKLNIIYDKDELLERNIPPLYDGAAVELLFNKS</sequence>
<dbReference type="Proteomes" id="UP000248553">
    <property type="component" value="Unassembled WGS sequence"/>
</dbReference>
<dbReference type="InterPro" id="IPR005467">
    <property type="entry name" value="His_kinase_dom"/>
</dbReference>
<organism evidence="8 9">
    <name type="scientific">Hymenobacter edaphi</name>
    <dbReference type="NCBI Taxonomy" id="2211146"/>
    <lineage>
        <taxon>Bacteria</taxon>
        <taxon>Pseudomonadati</taxon>
        <taxon>Bacteroidota</taxon>
        <taxon>Cytophagia</taxon>
        <taxon>Cytophagales</taxon>
        <taxon>Hymenobacteraceae</taxon>
        <taxon>Hymenobacter</taxon>
    </lineage>
</organism>
<dbReference type="PANTHER" id="PTHR44936">
    <property type="entry name" value="SENSOR PROTEIN CREC"/>
    <property type="match status" value="1"/>
</dbReference>
<dbReference type="Pfam" id="PF13589">
    <property type="entry name" value="HATPase_c_3"/>
    <property type="match status" value="1"/>
</dbReference>
<dbReference type="AlphaFoldDB" id="A0A328BBH1"/>
<reference evidence="9" key="1">
    <citation type="submission" date="2018-05" db="EMBL/GenBank/DDBJ databases">
        <authorList>
            <person name="Nie L."/>
        </authorList>
    </citation>
    <scope>NUCLEOTIDE SEQUENCE [LARGE SCALE GENOMIC DNA]</scope>
    <source>
        <strain evidence="9">NL</strain>
    </source>
</reference>
<dbReference type="PROSITE" id="PS50109">
    <property type="entry name" value="HIS_KIN"/>
    <property type="match status" value="1"/>
</dbReference>
<dbReference type="PANTHER" id="PTHR44936:SF10">
    <property type="entry name" value="SENSOR PROTEIN RSTB"/>
    <property type="match status" value="1"/>
</dbReference>
<evidence type="ECO:0000313" key="9">
    <source>
        <dbReference type="Proteomes" id="UP000248553"/>
    </source>
</evidence>
<evidence type="ECO:0000256" key="4">
    <source>
        <dbReference type="ARBA" id="ARBA00022741"/>
    </source>
</evidence>
<protein>
    <recommendedName>
        <fullName evidence="2">histidine kinase</fullName>
        <ecNumber evidence="2">2.7.13.3</ecNumber>
    </recommendedName>
</protein>
<keyword evidence="6" id="KW-0067">ATP-binding</keyword>
<evidence type="ECO:0000256" key="5">
    <source>
        <dbReference type="ARBA" id="ARBA00022777"/>
    </source>
</evidence>
<feature type="domain" description="Histidine kinase" evidence="7">
    <location>
        <begin position="537"/>
        <end position="716"/>
    </location>
</feature>
<accession>A0A328BBH1</accession>
<dbReference type="RefSeq" id="WP_111480679.1">
    <property type="nucleotide sequence ID" value="NZ_QHKM01000014.1"/>
</dbReference>
<evidence type="ECO:0000256" key="3">
    <source>
        <dbReference type="ARBA" id="ARBA00022679"/>
    </source>
</evidence>
<dbReference type="InterPro" id="IPR050980">
    <property type="entry name" value="2C_sensor_his_kinase"/>
</dbReference>
<name>A0A328BBH1_9BACT</name>
<dbReference type="EC" id="2.7.13.3" evidence="2"/>